<dbReference type="Pfam" id="PF23572">
    <property type="entry name" value="GH3_C"/>
    <property type="match status" value="1"/>
</dbReference>
<dbReference type="GO" id="GO:0005737">
    <property type="term" value="C:cytoplasm"/>
    <property type="evidence" value="ECO:0007669"/>
    <property type="project" value="TreeGrafter"/>
</dbReference>
<evidence type="ECO:0000259" key="2">
    <source>
        <dbReference type="Pfam" id="PF23572"/>
    </source>
</evidence>
<organism evidence="3 4">
    <name type="scientific">Emticicia agri</name>
    <dbReference type="NCBI Taxonomy" id="2492393"/>
    <lineage>
        <taxon>Bacteria</taxon>
        <taxon>Pseudomonadati</taxon>
        <taxon>Bacteroidota</taxon>
        <taxon>Cytophagia</taxon>
        <taxon>Cytophagales</taxon>
        <taxon>Leadbetterellaceae</taxon>
        <taxon>Emticicia</taxon>
    </lineage>
</organism>
<dbReference type="GO" id="GO:0016881">
    <property type="term" value="F:acid-amino acid ligase activity"/>
    <property type="evidence" value="ECO:0007669"/>
    <property type="project" value="TreeGrafter"/>
</dbReference>
<dbReference type="RefSeq" id="WP_130019457.1">
    <property type="nucleotide sequence ID" value="NZ_SEWF01000003.1"/>
</dbReference>
<dbReference type="OrthoDB" id="5678283at2"/>
<gene>
    <name evidence="3" type="ORF">EWM59_02970</name>
</gene>
<sequence>MAVLGSLLKGGIKFTSTLQKIRRVKPLKWQKKAFTKLIAKARYTQFGEKYHFDEILSTAIFEKGTEFYSKFQELVPIYDYNKIYDEWWYKARNGEKNVCWPGRIKYFALSSGTSDAASKAIPVTKDMIKAIQRTSINQIISLGHYNKLPSNIYETGYLMLGGSTALNEVDSHYEGDLSGITTGTLPFWFQNFYKPGQKIAAERNWGNKLEEITENAKNWDIGFLAGVPAWHTILLEKIIKRYNLKNIHELWPNLTAFAWGGVSLEPYKQGLERLFGKPVIYIETYMASEGFLAYQDRPDGNLRLVLNQGLFFEFIPFNENNFDEDGNLVAKPQTLMVHQVEEDIDYALLISTCAGAWRYLIGDTVKFTNKNRAEIKITGRTKHFLSLCGEHLSVDNMNNAIELVSKDLGIDIREFTVLGIKHPPLFAHQWYVATDDKVDEKQLCELIDKKLFELNDDYAVERGHALRNVFLKVLPTKAFYDWMKHKGKEGGQHKFPRVLKGKLVDEWQDFIKKNYEKVGV</sequence>
<comment type="caution">
    <text evidence="3">The sequence shown here is derived from an EMBL/GenBank/DDBJ whole genome shotgun (WGS) entry which is preliminary data.</text>
</comment>
<dbReference type="PANTHER" id="PTHR31901">
    <property type="entry name" value="GH3 DOMAIN-CONTAINING PROTEIN"/>
    <property type="match status" value="1"/>
</dbReference>
<protein>
    <submittedName>
        <fullName evidence="3">GH3 auxin-responsive promoter</fullName>
    </submittedName>
</protein>
<feature type="domain" description="GH3 middle" evidence="1">
    <location>
        <begin position="305"/>
        <end position="370"/>
    </location>
</feature>
<proteinExistence type="predicted"/>
<accession>A0A4Q5M4I6</accession>
<keyword evidence="4" id="KW-1185">Reference proteome</keyword>
<dbReference type="InterPro" id="IPR055377">
    <property type="entry name" value="GH3_M"/>
</dbReference>
<evidence type="ECO:0000259" key="1">
    <source>
        <dbReference type="Pfam" id="PF23571"/>
    </source>
</evidence>
<dbReference type="AlphaFoldDB" id="A0A4Q5M4I6"/>
<dbReference type="Pfam" id="PF23571">
    <property type="entry name" value="GH3_M"/>
    <property type="match status" value="1"/>
</dbReference>
<dbReference type="InterPro" id="IPR004993">
    <property type="entry name" value="GH3"/>
</dbReference>
<evidence type="ECO:0000313" key="4">
    <source>
        <dbReference type="Proteomes" id="UP000293162"/>
    </source>
</evidence>
<dbReference type="Pfam" id="PF03321">
    <property type="entry name" value="GH3"/>
    <property type="match status" value="2"/>
</dbReference>
<dbReference type="InterPro" id="IPR055378">
    <property type="entry name" value="GH3_C"/>
</dbReference>
<dbReference type="EMBL" id="SEWF01000003">
    <property type="protein sequence ID" value="RYU97261.1"/>
    <property type="molecule type" value="Genomic_DNA"/>
</dbReference>
<evidence type="ECO:0000313" key="3">
    <source>
        <dbReference type="EMBL" id="RYU97261.1"/>
    </source>
</evidence>
<reference evidence="3 4" key="1">
    <citation type="submission" date="2019-02" db="EMBL/GenBank/DDBJ databases">
        <title>Bacterial novel species Emticicia sp. 17J42-9 isolated from soil.</title>
        <authorList>
            <person name="Jung H.-Y."/>
        </authorList>
    </citation>
    <scope>NUCLEOTIDE SEQUENCE [LARGE SCALE GENOMIC DNA]</scope>
    <source>
        <strain evidence="3 4">17J42-9</strain>
    </source>
</reference>
<name>A0A4Q5M4I6_9BACT</name>
<dbReference type="PANTHER" id="PTHR31901:SF9">
    <property type="entry name" value="GH3 DOMAIN-CONTAINING PROTEIN"/>
    <property type="match status" value="1"/>
</dbReference>
<feature type="domain" description="GH3 C-terminal" evidence="2">
    <location>
        <begin position="396"/>
        <end position="500"/>
    </location>
</feature>
<dbReference type="Proteomes" id="UP000293162">
    <property type="component" value="Unassembled WGS sequence"/>
</dbReference>